<dbReference type="InterPro" id="IPR035965">
    <property type="entry name" value="PAS-like_dom_sf"/>
</dbReference>
<dbReference type="Pfam" id="PF00158">
    <property type="entry name" value="Sigma54_activat"/>
    <property type="match status" value="1"/>
</dbReference>
<dbReference type="InterPro" id="IPR058031">
    <property type="entry name" value="AAA_lid_NorR"/>
</dbReference>
<keyword evidence="3" id="KW-0805">Transcription regulation</keyword>
<dbReference type="InterPro" id="IPR009057">
    <property type="entry name" value="Homeodomain-like_sf"/>
</dbReference>
<evidence type="ECO:0000313" key="10">
    <source>
        <dbReference type="Proteomes" id="UP000040088"/>
    </source>
</evidence>
<dbReference type="SUPFAM" id="SSF46689">
    <property type="entry name" value="Homeodomain-like"/>
    <property type="match status" value="1"/>
</dbReference>
<evidence type="ECO:0000256" key="4">
    <source>
        <dbReference type="ARBA" id="ARBA00023125"/>
    </source>
</evidence>
<evidence type="ECO:0000256" key="1">
    <source>
        <dbReference type="ARBA" id="ARBA00022741"/>
    </source>
</evidence>
<dbReference type="InterPro" id="IPR002078">
    <property type="entry name" value="Sigma_54_int"/>
</dbReference>
<keyword evidence="4 9" id="KW-0238">DNA-binding</keyword>
<dbReference type="InterPro" id="IPR000014">
    <property type="entry name" value="PAS"/>
</dbReference>
<dbReference type="GO" id="GO:0043565">
    <property type="term" value="F:sequence-specific DNA binding"/>
    <property type="evidence" value="ECO:0007669"/>
    <property type="project" value="InterPro"/>
</dbReference>
<organism evidence="9 10">
    <name type="scientific">Yersinia aleksiciae</name>
    <dbReference type="NCBI Taxonomy" id="263819"/>
    <lineage>
        <taxon>Bacteria</taxon>
        <taxon>Pseudomonadati</taxon>
        <taxon>Pseudomonadota</taxon>
        <taxon>Gammaproteobacteria</taxon>
        <taxon>Enterobacterales</taxon>
        <taxon>Yersiniaceae</taxon>
        <taxon>Yersinia</taxon>
    </lineage>
</organism>
<dbReference type="STRING" id="28152.CH54_1884"/>
<keyword evidence="6" id="KW-0804">Transcription</keyword>
<gene>
    <name evidence="9" type="primary">dhaR</name>
    <name evidence="9" type="ORF">ERS008460_00151</name>
</gene>
<dbReference type="Gene3D" id="1.10.10.60">
    <property type="entry name" value="Homeodomain-like"/>
    <property type="match status" value="1"/>
</dbReference>
<dbReference type="CDD" id="cd00130">
    <property type="entry name" value="PAS"/>
    <property type="match status" value="1"/>
</dbReference>
<dbReference type="AlphaFoldDB" id="A0A0T9T0W1"/>
<dbReference type="EMBL" id="CQEM01000001">
    <property type="protein sequence ID" value="CNK54803.1"/>
    <property type="molecule type" value="Genomic_DNA"/>
</dbReference>
<evidence type="ECO:0000256" key="2">
    <source>
        <dbReference type="ARBA" id="ARBA00022840"/>
    </source>
</evidence>
<keyword evidence="2" id="KW-0067">ATP-binding</keyword>
<dbReference type="InterPro" id="IPR003018">
    <property type="entry name" value="GAF"/>
</dbReference>
<keyword evidence="1" id="KW-0547">Nucleotide-binding</keyword>
<dbReference type="SUPFAM" id="SSF52540">
    <property type="entry name" value="P-loop containing nucleoside triphosphate hydrolases"/>
    <property type="match status" value="1"/>
</dbReference>
<dbReference type="PANTHER" id="PTHR32071:SF117">
    <property type="entry name" value="PTS-DEPENDENT DIHYDROXYACETONE KINASE OPERON REGULATORY PROTEIN-RELATED"/>
    <property type="match status" value="1"/>
</dbReference>
<dbReference type="PANTHER" id="PTHR32071">
    <property type="entry name" value="TRANSCRIPTIONAL REGULATORY PROTEIN"/>
    <property type="match status" value="1"/>
</dbReference>
<dbReference type="InterPro" id="IPR029016">
    <property type="entry name" value="GAF-like_dom_sf"/>
</dbReference>
<dbReference type="Proteomes" id="UP000040088">
    <property type="component" value="Unassembled WGS sequence"/>
</dbReference>
<dbReference type="InterPro" id="IPR025662">
    <property type="entry name" value="Sigma_54_int_dom_ATP-bd_1"/>
</dbReference>
<dbReference type="SUPFAM" id="SSF55785">
    <property type="entry name" value="PYP-like sensor domain (PAS domain)"/>
    <property type="match status" value="1"/>
</dbReference>
<evidence type="ECO:0000259" key="7">
    <source>
        <dbReference type="PROSITE" id="PS50045"/>
    </source>
</evidence>
<evidence type="ECO:0000256" key="3">
    <source>
        <dbReference type="ARBA" id="ARBA00023015"/>
    </source>
</evidence>
<dbReference type="NCBIfam" id="NF008485">
    <property type="entry name" value="PRK11388.1"/>
    <property type="match status" value="1"/>
</dbReference>
<dbReference type="Pfam" id="PF25601">
    <property type="entry name" value="AAA_lid_14"/>
    <property type="match status" value="1"/>
</dbReference>
<dbReference type="Pfam" id="PF02954">
    <property type="entry name" value="HTH_8"/>
    <property type="match status" value="1"/>
</dbReference>
<dbReference type="Gene3D" id="1.10.8.60">
    <property type="match status" value="1"/>
</dbReference>
<sequence length="861" mass="96404">MPRSESPTACICWYKYQLVTLLNCLIQEIAENFALAYEGSYQYMNLGLTKYKLRTCKELPKRQFSGLTCALSNPSWRGGGQLQLLCDRCSIEIFINQGGGGHDLMQLPDRRTDSNIQRKCRTVCAALVVVFTHVRMSYLSRRQIHPVKNKKRITINEIATQVDVPKSATNLVQPQLDDLIVTSNQLNDSEYQKIHAHLPMAKMGQLSDEPELPQVITDVVALSTALVAVDTPALIGSWERCQKLMQAQQWRAPHRAAGATFQSICQRKNDLLVLGQAALEDAYEYMESRHCVLLILDESGCTLWQCGHPQTLNQLRELGIDCGSYWTEGLIGTNAPALAIAEGHPIQVSGQQHFKQALHPWRFCATPVYDNSGRQRAVIVLGSLLADNAASDLPLTLAIAREIGNYLHADTLLAETNRHLNELNALLDGVEDGVMAWDQRGYLLYLNHRAAAILQLDETSSLGKPVTDLLTLPALLTQAILHRNPLSHVEVTFENRQQFIPALLTLKPIPDGDRCGFIALLHPQELLRRMVSSQLWRASYTFDDMPVASLEMRRLVRYGKQAAKGHHPILLHGEEGVGKQQLGQAIHNASNQADGPYIVLNCQALPQNLMAREFLGSDASEGESGQPSKFELANGGTLYLEQVEYLSPEMQSALLQIVKTGMVMRINSNRVIPVDVRIITATGADLPLLVKQGRFRRQLFYTLQAFELHIPPLRQRQQDIPLLVQHTLASLGQHFHCQYQPDDSVIRQLCQYPWPGNDQELKSVVERAAMASHNNRINLNDLPEHLLGEKLVLEPDMPQPQPVLSLQELERQAIIRAALVCQGQLNEMATLLGISRTTLWRKVKLHQMDIQQFKSGESLPA</sequence>
<evidence type="ECO:0000256" key="5">
    <source>
        <dbReference type="ARBA" id="ARBA00023159"/>
    </source>
</evidence>
<evidence type="ECO:0000259" key="8">
    <source>
        <dbReference type="PROSITE" id="PS50112"/>
    </source>
</evidence>
<dbReference type="SMART" id="SM00091">
    <property type="entry name" value="PAS"/>
    <property type="match status" value="1"/>
</dbReference>
<reference evidence="10" key="1">
    <citation type="submission" date="2015-03" db="EMBL/GenBank/DDBJ databases">
        <authorList>
            <consortium name="Pathogen Informatics"/>
        </authorList>
    </citation>
    <scope>NUCLEOTIDE SEQUENCE [LARGE SCALE GENOMIC DNA]</scope>
    <source>
        <strain evidence="10">IP27925</strain>
    </source>
</reference>
<evidence type="ECO:0000313" key="9">
    <source>
        <dbReference type="EMBL" id="CNK54803.1"/>
    </source>
</evidence>
<feature type="domain" description="PAS" evidence="8">
    <location>
        <begin position="419"/>
        <end position="470"/>
    </location>
</feature>
<dbReference type="Pfam" id="PF00989">
    <property type="entry name" value="PAS"/>
    <property type="match status" value="1"/>
</dbReference>
<dbReference type="PROSITE" id="PS00675">
    <property type="entry name" value="SIGMA54_INTERACT_1"/>
    <property type="match status" value="1"/>
</dbReference>
<dbReference type="InterPro" id="IPR027417">
    <property type="entry name" value="P-loop_NTPase"/>
</dbReference>
<dbReference type="PROSITE" id="PS50045">
    <property type="entry name" value="SIGMA54_INTERACT_4"/>
    <property type="match status" value="1"/>
</dbReference>
<dbReference type="Gene3D" id="3.30.450.20">
    <property type="entry name" value="PAS domain"/>
    <property type="match status" value="1"/>
</dbReference>
<dbReference type="GO" id="GO:0005524">
    <property type="term" value="F:ATP binding"/>
    <property type="evidence" value="ECO:0007669"/>
    <property type="project" value="UniProtKB-KW"/>
</dbReference>
<dbReference type="Pfam" id="PF01590">
    <property type="entry name" value="GAF"/>
    <property type="match status" value="1"/>
</dbReference>
<protein>
    <submittedName>
        <fullName evidence="9">DNA-binding transcriptional regulator DhaR</fullName>
    </submittedName>
</protein>
<feature type="domain" description="Sigma-54 factor interaction" evidence="7">
    <location>
        <begin position="545"/>
        <end position="770"/>
    </location>
</feature>
<keyword evidence="5" id="KW-0010">Activator</keyword>
<dbReference type="GO" id="GO:0006355">
    <property type="term" value="P:regulation of DNA-templated transcription"/>
    <property type="evidence" value="ECO:0007669"/>
    <property type="project" value="InterPro"/>
</dbReference>
<dbReference type="CDD" id="cd00009">
    <property type="entry name" value="AAA"/>
    <property type="match status" value="1"/>
</dbReference>
<evidence type="ECO:0000256" key="6">
    <source>
        <dbReference type="ARBA" id="ARBA00023163"/>
    </source>
</evidence>
<name>A0A0T9T0W1_YERAE</name>
<dbReference type="PROSITE" id="PS50112">
    <property type="entry name" value="PAS"/>
    <property type="match status" value="1"/>
</dbReference>
<proteinExistence type="predicted"/>
<dbReference type="InterPro" id="IPR002197">
    <property type="entry name" value="HTH_Fis"/>
</dbReference>
<accession>A0A0T9T0W1</accession>
<dbReference type="InterPro" id="IPR013767">
    <property type="entry name" value="PAS_fold"/>
</dbReference>
<dbReference type="Gene3D" id="3.30.450.40">
    <property type="match status" value="1"/>
</dbReference>
<dbReference type="Gene3D" id="3.40.50.300">
    <property type="entry name" value="P-loop containing nucleotide triphosphate hydrolases"/>
    <property type="match status" value="1"/>
</dbReference>